<sequence>MEKVDLITNQFSIVEQRRMHSFRDVILDDILREKFRKFLHTVFNAEPTYVIFNYINRAVRNSANQNDHDIYRDLQHALKTRQFAFIRGLWTLIKQIIQLRIQIKDLIRQQITIFKHLGYCRMIKNIVSIGDGDRCIEHHARQELIPLLSVAHMVFNIVTGVDYESEINEIRAFRTIEDWHSCLRRAGFEDTFVYDEQEDDSTDDIMIVFRKPEQDNQIINIEWNENYQKIITNPESNYFRQCEWLVVRICMQFG</sequence>
<dbReference type="Proteomes" id="UP000663889">
    <property type="component" value="Unassembled WGS sequence"/>
</dbReference>
<comment type="caution">
    <text evidence="1">The sequence shown here is derived from an EMBL/GenBank/DDBJ whole genome shotgun (WGS) entry which is preliminary data.</text>
</comment>
<evidence type="ECO:0000313" key="2">
    <source>
        <dbReference type="Proteomes" id="UP000663889"/>
    </source>
</evidence>
<dbReference type="EMBL" id="CAJNOU010000151">
    <property type="protein sequence ID" value="CAF0889849.1"/>
    <property type="molecule type" value="Genomic_DNA"/>
</dbReference>
<gene>
    <name evidence="1" type="ORF">SEV965_LOCUS5076</name>
</gene>
<evidence type="ECO:0000313" key="1">
    <source>
        <dbReference type="EMBL" id="CAF0889849.1"/>
    </source>
</evidence>
<accession>A0A813YW52</accession>
<dbReference type="AlphaFoldDB" id="A0A813YW52"/>
<name>A0A813YW52_9BILA</name>
<proteinExistence type="predicted"/>
<organism evidence="1 2">
    <name type="scientific">Rotaria sordida</name>
    <dbReference type="NCBI Taxonomy" id="392033"/>
    <lineage>
        <taxon>Eukaryota</taxon>
        <taxon>Metazoa</taxon>
        <taxon>Spiralia</taxon>
        <taxon>Gnathifera</taxon>
        <taxon>Rotifera</taxon>
        <taxon>Eurotatoria</taxon>
        <taxon>Bdelloidea</taxon>
        <taxon>Philodinida</taxon>
        <taxon>Philodinidae</taxon>
        <taxon>Rotaria</taxon>
    </lineage>
</organism>
<protein>
    <submittedName>
        <fullName evidence="1">Uncharacterized protein</fullName>
    </submittedName>
</protein>
<reference evidence="1" key="1">
    <citation type="submission" date="2021-02" db="EMBL/GenBank/DDBJ databases">
        <authorList>
            <person name="Nowell W R."/>
        </authorList>
    </citation>
    <scope>NUCLEOTIDE SEQUENCE</scope>
</reference>